<reference evidence="2 3" key="1">
    <citation type="journal article" date="2008" name="Nature">
        <title>The genome of Laccaria bicolor provides insights into mycorrhizal symbiosis.</title>
        <authorList>
            <person name="Martin F."/>
            <person name="Aerts A."/>
            <person name="Ahren D."/>
            <person name="Brun A."/>
            <person name="Danchin E.G.J."/>
            <person name="Duchaussoy F."/>
            <person name="Gibon J."/>
            <person name="Kohler A."/>
            <person name="Lindquist E."/>
            <person name="Pereda V."/>
            <person name="Salamov A."/>
            <person name="Shapiro H.J."/>
            <person name="Wuyts J."/>
            <person name="Blaudez D."/>
            <person name="Buee M."/>
            <person name="Brokstein P."/>
            <person name="Canbaeck B."/>
            <person name="Cohen D."/>
            <person name="Courty P.E."/>
            <person name="Coutinho P.M."/>
            <person name="Delaruelle C."/>
            <person name="Detter J.C."/>
            <person name="Deveau A."/>
            <person name="DiFazio S."/>
            <person name="Duplessis S."/>
            <person name="Fraissinet-Tachet L."/>
            <person name="Lucic E."/>
            <person name="Frey-Klett P."/>
            <person name="Fourrey C."/>
            <person name="Feussner I."/>
            <person name="Gay G."/>
            <person name="Grimwood J."/>
            <person name="Hoegger P.J."/>
            <person name="Jain P."/>
            <person name="Kilaru S."/>
            <person name="Labbe J."/>
            <person name="Lin Y.C."/>
            <person name="Legue V."/>
            <person name="Le Tacon F."/>
            <person name="Marmeisse R."/>
            <person name="Melayah D."/>
            <person name="Montanini B."/>
            <person name="Muratet M."/>
            <person name="Nehls U."/>
            <person name="Niculita-Hirzel H."/>
            <person name="Oudot-Le Secq M.P."/>
            <person name="Peter M."/>
            <person name="Quesneville H."/>
            <person name="Rajashekar B."/>
            <person name="Reich M."/>
            <person name="Rouhier N."/>
            <person name="Schmutz J."/>
            <person name="Yin T."/>
            <person name="Chalot M."/>
            <person name="Henrissat B."/>
            <person name="Kuees U."/>
            <person name="Lucas S."/>
            <person name="Van de Peer Y."/>
            <person name="Podila G.K."/>
            <person name="Polle A."/>
            <person name="Pukkila P.J."/>
            <person name="Richardson P.M."/>
            <person name="Rouze P."/>
            <person name="Sanders I.R."/>
            <person name="Stajich J.E."/>
            <person name="Tunlid A."/>
            <person name="Tuskan G."/>
            <person name="Grigoriev I.V."/>
        </authorList>
    </citation>
    <scope>NUCLEOTIDE SEQUENCE [LARGE SCALE GENOMIC DNA]</scope>
    <source>
        <strain evidence="3">S238N-H82 / ATCC MYA-4686</strain>
    </source>
</reference>
<feature type="region of interest" description="Disordered" evidence="1">
    <location>
        <begin position="233"/>
        <end position="252"/>
    </location>
</feature>
<accession>B0DCK9</accession>
<gene>
    <name evidence="2" type="ORF">LACBIDRAFT_294495</name>
</gene>
<proteinExistence type="predicted"/>
<dbReference type="AlphaFoldDB" id="B0DCK9"/>
<feature type="region of interest" description="Disordered" evidence="1">
    <location>
        <begin position="270"/>
        <end position="308"/>
    </location>
</feature>
<evidence type="ECO:0000313" key="2">
    <source>
        <dbReference type="EMBL" id="EDR07915.1"/>
    </source>
</evidence>
<evidence type="ECO:0000313" key="3">
    <source>
        <dbReference type="Proteomes" id="UP000001194"/>
    </source>
</evidence>
<dbReference type="GeneID" id="6077054"/>
<name>B0DCK9_LACBS</name>
<evidence type="ECO:0000256" key="1">
    <source>
        <dbReference type="SAM" id="MobiDB-lite"/>
    </source>
</evidence>
<dbReference type="RefSeq" id="XP_001881704.1">
    <property type="nucleotide sequence ID" value="XM_001881669.1"/>
</dbReference>
<organism evidence="3">
    <name type="scientific">Laccaria bicolor (strain S238N-H82 / ATCC MYA-4686)</name>
    <name type="common">Bicoloured deceiver</name>
    <name type="synonym">Laccaria laccata var. bicolor</name>
    <dbReference type="NCBI Taxonomy" id="486041"/>
    <lineage>
        <taxon>Eukaryota</taxon>
        <taxon>Fungi</taxon>
        <taxon>Dikarya</taxon>
        <taxon>Basidiomycota</taxon>
        <taxon>Agaricomycotina</taxon>
        <taxon>Agaricomycetes</taxon>
        <taxon>Agaricomycetidae</taxon>
        <taxon>Agaricales</taxon>
        <taxon>Agaricineae</taxon>
        <taxon>Hydnangiaceae</taxon>
        <taxon>Laccaria</taxon>
    </lineage>
</organism>
<dbReference type="Proteomes" id="UP000001194">
    <property type="component" value="Unassembled WGS sequence"/>
</dbReference>
<feature type="compositionally biased region" description="Pro residues" evidence="1">
    <location>
        <begin position="292"/>
        <end position="303"/>
    </location>
</feature>
<dbReference type="EMBL" id="DS547103">
    <property type="protein sequence ID" value="EDR07915.1"/>
    <property type="molecule type" value="Genomic_DNA"/>
</dbReference>
<sequence length="515" mass="57067">MYAIAAGNCDISCRQIKLLISTTSSTTSPSSLLKHSVLSTHLLLVPQCFEWKNSFRGEEPRLPGHQPSQVQELHSRLPEPFTPNQLGHYRIYLIQTSIHPFDIISLRRFTLAPSGDPHSMAHVTHAVSSPLPSPSTQCPHGTPNHAALSPWRFSALIKSSPANTLFATRTRVFDPYGKVPVYLNTEGAREMTTTMPFAVHASEDGAHLSIWGVVPAPDYRGLRVIVANGQSYSETSSSSYDTPQSPSSSPQPPLSFALLLALLIGLPFTHPMPQPHRKPHTNPTTHGNNPPLQQPKSPPPPSPFSSTRRSAFTTYLGLATPIGRNLAMSLYKLEMEHLDLTGSDAKEPFRFAMDVEKVYSGANGSSAGRRVPFNARVVLPPMTICHGQLSQSWALSGEVLTSLMRMEGEEEDYGDVWSDEAMHDTIIQLGIIHLARIVIQPIVYQDIDVLPLRDSELGCVGLEWNARDRVDTTLVWSRRRRCLRGSIEQNKIFYWLPENGPIAVHWCLSGHRRAP</sequence>
<dbReference type="OrthoDB" id="2688364at2759"/>
<dbReference type="HOGENOM" id="CLU_528996_0_0_1"/>
<protein>
    <submittedName>
        <fullName evidence="2">Predicted protein</fullName>
    </submittedName>
</protein>
<dbReference type="InParanoid" id="B0DCK9"/>
<dbReference type="KEGG" id="lbc:LACBIDRAFT_294495"/>
<keyword evidence="3" id="KW-1185">Reference proteome</keyword>